<organism evidence="3 4">
    <name type="scientific">Lachnellula occidentalis</name>
    <dbReference type="NCBI Taxonomy" id="215460"/>
    <lineage>
        <taxon>Eukaryota</taxon>
        <taxon>Fungi</taxon>
        <taxon>Dikarya</taxon>
        <taxon>Ascomycota</taxon>
        <taxon>Pezizomycotina</taxon>
        <taxon>Leotiomycetes</taxon>
        <taxon>Helotiales</taxon>
        <taxon>Lachnaceae</taxon>
        <taxon>Lachnellula</taxon>
    </lineage>
</organism>
<keyword evidence="3" id="KW-0436">Ligase</keyword>
<dbReference type="OrthoDB" id="6509636at2759"/>
<gene>
    <name evidence="3" type="primary">azaF</name>
    <name evidence="3" type="ORF">LOCC1_G005398</name>
</gene>
<dbReference type="CDD" id="cd05911">
    <property type="entry name" value="Firefly_Luc_like"/>
    <property type="match status" value="1"/>
</dbReference>
<dbReference type="InterPro" id="IPR045851">
    <property type="entry name" value="AMP-bd_C_sf"/>
</dbReference>
<proteinExistence type="predicted"/>
<dbReference type="InterPro" id="IPR042099">
    <property type="entry name" value="ANL_N_sf"/>
</dbReference>
<dbReference type="InterPro" id="IPR025110">
    <property type="entry name" value="AMP-bd_C"/>
</dbReference>
<sequence length="550" mass="60902">MVFFAEEKSVPIPTKDIPSWIFDDPKYDQDEPMYIDAKDPSRSISLNQARIIVRKLVAGLQAAGLSKGDCVCLHSFNDINYPMLFLGIIAAGGIFAGTNPSYTEFELVHHIKTAKAKFFITEPEMLQNSLAAAKKCGVPQSNIWIFDVLGQTIPSGFTSWTELLSHGEKDWKRFDDERTCKETTAARLFSSGTTGLPKAAALSHHNLISQHTLVHEYVKKPYKVKRLLSLPMFHAACVPVAHTTALRSGEASVVMRRFDLEGFLSSVEKFDINTVGIVPPIAIAIIMSPISKKYSLQNMKAVSCGAAPLGKESQERLRQLLSPEASVTQVWGMTETSCIATQFYHPEDDTTGSVGRPMPCCDIKIIDDNGNDISAYDTRGEICIRGPIVFSGYFENAKANAESFDAEGFFKTGDIAYCDSKTKKWYVVDRKKELIKVRGFQVAPPEIESVLLGHPQLVDAAVIGIREAWGPDPEQERPRAYVVKRPGPESEALDEVAVKKHCGERLAKFKELTGGVRFVDAIPKNASGKILKRVLREMAKAEEDQEKARL</sequence>
<evidence type="ECO:0000259" key="2">
    <source>
        <dbReference type="Pfam" id="PF13193"/>
    </source>
</evidence>
<dbReference type="Proteomes" id="UP000443090">
    <property type="component" value="Unassembled WGS sequence"/>
</dbReference>
<protein>
    <submittedName>
        <fullName evidence="3">Acyl-CoA ligase</fullName>
    </submittedName>
</protein>
<accession>A0A8H8RL20</accession>
<dbReference type="GO" id="GO:0016405">
    <property type="term" value="F:CoA-ligase activity"/>
    <property type="evidence" value="ECO:0007669"/>
    <property type="project" value="TreeGrafter"/>
</dbReference>
<comment type="caution">
    <text evidence="3">The sequence shown here is derived from an EMBL/GenBank/DDBJ whole genome shotgun (WGS) entry which is preliminary data.</text>
</comment>
<dbReference type="Gene3D" id="3.40.50.12780">
    <property type="entry name" value="N-terminal domain of ligase-like"/>
    <property type="match status" value="1"/>
</dbReference>
<feature type="domain" description="AMP-dependent synthetase/ligase" evidence="1">
    <location>
        <begin position="30"/>
        <end position="394"/>
    </location>
</feature>
<dbReference type="Pfam" id="PF00501">
    <property type="entry name" value="AMP-binding"/>
    <property type="match status" value="1"/>
</dbReference>
<dbReference type="AlphaFoldDB" id="A0A8H8RL20"/>
<dbReference type="InterPro" id="IPR000873">
    <property type="entry name" value="AMP-dep_synth/lig_dom"/>
</dbReference>
<dbReference type="GO" id="GO:0019748">
    <property type="term" value="P:secondary metabolic process"/>
    <property type="evidence" value="ECO:0007669"/>
    <property type="project" value="TreeGrafter"/>
</dbReference>
<reference evidence="3 4" key="1">
    <citation type="submission" date="2018-05" db="EMBL/GenBank/DDBJ databases">
        <title>Genome sequencing and assembly of the regulated plant pathogen Lachnellula willkommii and related sister species for the development of diagnostic species identification markers.</title>
        <authorList>
            <person name="Giroux E."/>
            <person name="Bilodeau G."/>
        </authorList>
    </citation>
    <scope>NUCLEOTIDE SEQUENCE [LARGE SCALE GENOMIC DNA]</scope>
    <source>
        <strain evidence="3 4">CBS 160.35</strain>
    </source>
</reference>
<dbReference type="Pfam" id="PF13193">
    <property type="entry name" value="AMP-binding_C"/>
    <property type="match status" value="1"/>
</dbReference>
<dbReference type="EMBL" id="QGMI01000826">
    <property type="protein sequence ID" value="TVY36479.1"/>
    <property type="molecule type" value="Genomic_DNA"/>
</dbReference>
<name>A0A8H8RL20_9HELO</name>
<keyword evidence="4" id="KW-1185">Reference proteome</keyword>
<evidence type="ECO:0000313" key="3">
    <source>
        <dbReference type="EMBL" id="TVY36479.1"/>
    </source>
</evidence>
<evidence type="ECO:0000313" key="4">
    <source>
        <dbReference type="Proteomes" id="UP000443090"/>
    </source>
</evidence>
<dbReference type="Gene3D" id="3.30.300.30">
    <property type="match status" value="1"/>
</dbReference>
<dbReference type="PANTHER" id="PTHR24096:SF265">
    <property type="entry name" value="ENZYME, PUTATIVE (AFU_ORTHOLOGUE AFUA_5G14270)-RELATED"/>
    <property type="match status" value="1"/>
</dbReference>
<feature type="domain" description="AMP-binding enzyme C-terminal" evidence="2">
    <location>
        <begin position="446"/>
        <end position="529"/>
    </location>
</feature>
<evidence type="ECO:0000259" key="1">
    <source>
        <dbReference type="Pfam" id="PF00501"/>
    </source>
</evidence>
<dbReference type="PANTHER" id="PTHR24096">
    <property type="entry name" value="LONG-CHAIN-FATTY-ACID--COA LIGASE"/>
    <property type="match status" value="1"/>
</dbReference>
<dbReference type="SUPFAM" id="SSF56801">
    <property type="entry name" value="Acetyl-CoA synthetase-like"/>
    <property type="match status" value="1"/>
</dbReference>